<sequence length="125" mass="13694">SLLLSLPHRRLGNPRHPVSPFIAPRRVAGSQSRLDGREVNVARHRPAPGTVPRQRGLISPRLQTGGERREMMPGKTPRKGAQQSPAPAAQEAVTQCSLQLRKIGDICNLQQKILNVITKLFCPGT</sequence>
<evidence type="ECO:0000256" key="1">
    <source>
        <dbReference type="SAM" id="MobiDB-lite"/>
    </source>
</evidence>
<accession>A0A8T1TJ62</accession>
<gene>
    <name evidence="2" type="primary">PMAIP1</name>
    <name evidence="2" type="ORF">G0U57_011313</name>
</gene>
<dbReference type="PANTHER" id="PTHR14299">
    <property type="entry name" value="PHORBOL-12-MYRISTATE-13-ACETATE-INDUCED PROTEIN 1"/>
    <property type="match status" value="1"/>
</dbReference>
<feature type="compositionally biased region" description="Low complexity" evidence="1">
    <location>
        <begin position="81"/>
        <end position="91"/>
    </location>
</feature>
<dbReference type="PANTHER" id="PTHR14299:SF0">
    <property type="entry name" value="PHORBOL-12-MYRISTATE-13-ACETATE-INDUCED PROTEIN 1"/>
    <property type="match status" value="1"/>
</dbReference>
<name>A0A8T1TJ62_CHESE</name>
<comment type="caution">
    <text evidence="2">The sequence shown here is derived from an EMBL/GenBank/DDBJ whole genome shotgun (WGS) entry which is preliminary data.</text>
</comment>
<dbReference type="GO" id="GO:0006974">
    <property type="term" value="P:DNA damage response"/>
    <property type="evidence" value="ECO:0007669"/>
    <property type="project" value="InterPro"/>
</dbReference>
<dbReference type="GO" id="GO:0043065">
    <property type="term" value="P:positive regulation of apoptotic process"/>
    <property type="evidence" value="ECO:0007669"/>
    <property type="project" value="InterPro"/>
</dbReference>
<reference evidence="2 3" key="1">
    <citation type="journal article" date="2020" name="G3 (Bethesda)">
        <title>Draft Genome of the Common Snapping Turtle, Chelydra serpentina, a Model for Phenotypic Plasticity in Reptiles.</title>
        <authorList>
            <person name="Das D."/>
            <person name="Singh S.K."/>
            <person name="Bierstedt J."/>
            <person name="Erickson A."/>
            <person name="Galli G.L.J."/>
            <person name="Crossley D.A. 2nd"/>
            <person name="Rhen T."/>
        </authorList>
    </citation>
    <scope>NUCLEOTIDE SEQUENCE [LARGE SCALE GENOMIC DNA]</scope>
    <source>
        <strain evidence="2">KW</strain>
    </source>
</reference>
<proteinExistence type="predicted"/>
<evidence type="ECO:0000313" key="3">
    <source>
        <dbReference type="Proteomes" id="UP000765507"/>
    </source>
</evidence>
<feature type="region of interest" description="Disordered" evidence="1">
    <location>
        <begin position="1"/>
        <end position="21"/>
    </location>
</feature>
<evidence type="ECO:0000313" key="2">
    <source>
        <dbReference type="EMBL" id="KAG6940833.1"/>
    </source>
</evidence>
<dbReference type="Proteomes" id="UP000765507">
    <property type="component" value="Unassembled WGS sequence"/>
</dbReference>
<keyword evidence="3" id="KW-1185">Reference proteome</keyword>
<protein>
    <submittedName>
        <fullName evidence="2">Phorbol-12-myristate-13-acetate-induced protein 1</fullName>
    </submittedName>
</protein>
<dbReference type="Pfam" id="PF15150">
    <property type="entry name" value="PMAIP1"/>
    <property type="match status" value="1"/>
</dbReference>
<organism evidence="2 3">
    <name type="scientific">Chelydra serpentina</name>
    <name type="common">Snapping turtle</name>
    <name type="synonym">Testudo serpentina</name>
    <dbReference type="NCBI Taxonomy" id="8475"/>
    <lineage>
        <taxon>Eukaryota</taxon>
        <taxon>Metazoa</taxon>
        <taxon>Chordata</taxon>
        <taxon>Craniata</taxon>
        <taxon>Vertebrata</taxon>
        <taxon>Euteleostomi</taxon>
        <taxon>Archelosauria</taxon>
        <taxon>Testudinata</taxon>
        <taxon>Testudines</taxon>
        <taxon>Cryptodira</taxon>
        <taxon>Durocryptodira</taxon>
        <taxon>Americhelydia</taxon>
        <taxon>Chelydroidea</taxon>
        <taxon>Chelydridae</taxon>
        <taxon>Chelydra</taxon>
    </lineage>
</organism>
<dbReference type="EMBL" id="JAHGAV010000002">
    <property type="protein sequence ID" value="KAG6940833.1"/>
    <property type="molecule type" value="Genomic_DNA"/>
</dbReference>
<dbReference type="AlphaFoldDB" id="A0A8T1TJ62"/>
<dbReference type="InterPro" id="IPR024140">
    <property type="entry name" value="Noxa"/>
</dbReference>
<feature type="non-terminal residue" evidence="2">
    <location>
        <position position="1"/>
    </location>
</feature>
<dbReference type="OrthoDB" id="9215634at2759"/>
<dbReference type="GO" id="GO:0001836">
    <property type="term" value="P:release of cytochrome c from mitochondria"/>
    <property type="evidence" value="ECO:0007669"/>
    <property type="project" value="InterPro"/>
</dbReference>
<feature type="region of interest" description="Disordered" evidence="1">
    <location>
        <begin position="44"/>
        <end position="91"/>
    </location>
</feature>